<dbReference type="RefSeq" id="WP_281045322.1">
    <property type="nucleotide sequence ID" value="NZ_JARYGZ010000002.1"/>
</dbReference>
<name>A0ABT6N4B8_9SPHN</name>
<comment type="caution">
    <text evidence="2">The sequence shown here is derived from an EMBL/GenBank/DDBJ whole genome shotgun (WGS) entry which is preliminary data.</text>
</comment>
<evidence type="ECO:0000256" key="1">
    <source>
        <dbReference type="SAM" id="MobiDB-lite"/>
    </source>
</evidence>
<proteinExistence type="predicted"/>
<organism evidence="2 3">
    <name type="scientific">Sphingomonas oryzagri</name>
    <dbReference type="NCBI Taxonomy" id="3042314"/>
    <lineage>
        <taxon>Bacteria</taxon>
        <taxon>Pseudomonadati</taxon>
        <taxon>Pseudomonadota</taxon>
        <taxon>Alphaproteobacteria</taxon>
        <taxon>Sphingomonadales</taxon>
        <taxon>Sphingomonadaceae</taxon>
        <taxon>Sphingomonas</taxon>
    </lineage>
</organism>
<evidence type="ECO:0008006" key="4">
    <source>
        <dbReference type="Google" id="ProtNLM"/>
    </source>
</evidence>
<dbReference type="Proteomes" id="UP001160625">
    <property type="component" value="Unassembled WGS sequence"/>
</dbReference>
<evidence type="ECO:0000313" key="2">
    <source>
        <dbReference type="EMBL" id="MDH7639958.1"/>
    </source>
</evidence>
<gene>
    <name evidence="2" type="ORF">QGN17_14575</name>
</gene>
<feature type="compositionally biased region" description="Polar residues" evidence="1">
    <location>
        <begin position="1"/>
        <end position="10"/>
    </location>
</feature>
<sequence length="318" mass="35063">MRTPTINPLNRTPVGAGPDEPPTAALPALAGFLPRLSEIGIPDPLDCLHPRARRIGGVNHVHPLFSEIAMGATRAAASTAGWTLVSIESRPFRSCVTFHRKRGTFQFLSRKTCAYQSGESPWERLDAMEREVDPGCVDYATQGLVVTWETPEGRRRYTLDCLETRTCGGTVARELKASASYFSDVDYAPLMERAANDLPLHGIAFVKRTGDEIQKRRRRVRNVARAFDDRFTGFDERQLAAAADHVEKCGPEVPLALMGEVLGVHRSAALQVVNALMCARHYAYDLDVAVNDDTIVSPVPPAEPAEHDLRRIAIRPGR</sequence>
<evidence type="ECO:0000313" key="3">
    <source>
        <dbReference type="Proteomes" id="UP001160625"/>
    </source>
</evidence>
<protein>
    <recommendedName>
        <fullName evidence="4">TnsA endonuclease N-terminal domain-containing protein</fullName>
    </recommendedName>
</protein>
<accession>A0ABT6N4B8</accession>
<feature type="region of interest" description="Disordered" evidence="1">
    <location>
        <begin position="1"/>
        <end position="21"/>
    </location>
</feature>
<dbReference type="EMBL" id="JARYGZ010000002">
    <property type="protein sequence ID" value="MDH7639958.1"/>
    <property type="molecule type" value="Genomic_DNA"/>
</dbReference>
<keyword evidence="3" id="KW-1185">Reference proteome</keyword>
<reference evidence="2" key="1">
    <citation type="submission" date="2023-04" db="EMBL/GenBank/DDBJ databases">
        <title>Sphingomonas sp. MAHUQ-71 isolated from rice field.</title>
        <authorList>
            <person name="Huq M.A."/>
        </authorList>
    </citation>
    <scope>NUCLEOTIDE SEQUENCE</scope>
    <source>
        <strain evidence="2">MAHUQ-71</strain>
    </source>
</reference>